<keyword evidence="1" id="KW-1015">Disulfide bond</keyword>
<evidence type="ECO:0000313" key="5">
    <source>
        <dbReference type="Proteomes" id="UP000550707"/>
    </source>
</evidence>
<dbReference type="Gene3D" id="2.60.120.200">
    <property type="match status" value="2"/>
</dbReference>
<dbReference type="Pfam" id="PF00629">
    <property type="entry name" value="MAM"/>
    <property type="match status" value="2"/>
</dbReference>
<reference evidence="4 5" key="1">
    <citation type="journal article" date="2020" name="Nature">
        <title>Six reference-quality genomes reveal evolution of bat adaptations.</title>
        <authorList>
            <person name="Jebb D."/>
            <person name="Huang Z."/>
            <person name="Pippel M."/>
            <person name="Hughes G.M."/>
            <person name="Lavrichenko K."/>
            <person name="Devanna P."/>
            <person name="Winkler S."/>
            <person name="Jermiin L.S."/>
            <person name="Skirmuntt E.C."/>
            <person name="Katzourakis A."/>
            <person name="Burkitt-Gray L."/>
            <person name="Ray D.A."/>
            <person name="Sullivan K.A.M."/>
            <person name="Roscito J.G."/>
            <person name="Kirilenko B.M."/>
            <person name="Davalos L.M."/>
            <person name="Corthals A.P."/>
            <person name="Power M.L."/>
            <person name="Jones G."/>
            <person name="Ransome R.D."/>
            <person name="Dechmann D.K.N."/>
            <person name="Locatelli A.G."/>
            <person name="Puechmaille S.J."/>
            <person name="Fedrigo O."/>
            <person name="Jarvis E.D."/>
            <person name="Hiller M."/>
            <person name="Vernes S.C."/>
            <person name="Myers E.W."/>
            <person name="Teeling E.C."/>
        </authorList>
    </citation>
    <scope>NUCLEOTIDE SEQUENCE [LARGE SCALE GENOMIC DNA]</scope>
    <source>
        <strain evidence="4">MMolMol1</strain>
        <tissue evidence="4">Muscle</tissue>
    </source>
</reference>
<dbReference type="InterPro" id="IPR000998">
    <property type="entry name" value="MAM_dom"/>
</dbReference>
<feature type="chain" id="PRO_5029547975" evidence="2">
    <location>
        <begin position="19"/>
        <end position="585"/>
    </location>
</feature>
<dbReference type="CDD" id="cd06263">
    <property type="entry name" value="MAM"/>
    <property type="match status" value="1"/>
</dbReference>
<keyword evidence="4" id="KW-0675">Receptor</keyword>
<dbReference type="GO" id="GO:0016301">
    <property type="term" value="F:kinase activity"/>
    <property type="evidence" value="ECO:0007669"/>
    <property type="project" value="UniProtKB-KW"/>
</dbReference>
<organism evidence="4 5">
    <name type="scientific">Molossus molossus</name>
    <name type="common">Pallas' mastiff bat</name>
    <name type="synonym">Vespertilio molossus</name>
    <dbReference type="NCBI Taxonomy" id="27622"/>
    <lineage>
        <taxon>Eukaryota</taxon>
        <taxon>Metazoa</taxon>
        <taxon>Chordata</taxon>
        <taxon>Craniata</taxon>
        <taxon>Vertebrata</taxon>
        <taxon>Euteleostomi</taxon>
        <taxon>Mammalia</taxon>
        <taxon>Eutheria</taxon>
        <taxon>Laurasiatheria</taxon>
        <taxon>Chiroptera</taxon>
        <taxon>Yangochiroptera</taxon>
        <taxon>Molossidae</taxon>
        <taxon>Molossus</taxon>
    </lineage>
</organism>
<dbReference type="EMBL" id="JACASF010000015">
    <property type="protein sequence ID" value="KAF6428890.1"/>
    <property type="molecule type" value="Genomic_DNA"/>
</dbReference>
<evidence type="ECO:0000256" key="2">
    <source>
        <dbReference type="SAM" id="SignalP"/>
    </source>
</evidence>
<dbReference type="FunFam" id="2.60.120.200:FF:000154">
    <property type="entry name" value="Tyrosine-protein kinase receptor"/>
    <property type="match status" value="1"/>
</dbReference>
<sequence length="585" mass="64312">MGATGLLWLLLPLLSATASGPGAETGTGQRVSLAVDFVVPSLFRVYARELLLPPPPLSQPKASRPEARGSLALDCAPLLKLVGPPAGVSRTAEASSPAPARTLSRVLKAGSVRKLRRAKQLVLELGEEAILEGCVGPPEEANAGLLQFNLSELFSWWIRHGEGRLRIRLMPEKKASEVGREGKLSAAIRASQPRLLFQIFGTGHSSLESPTNLPSLPPDSFAWNLTWIMKDSFPFLSHRSRYGLECSFDFPCELEYSPPLHDLRNQSWSWRRVPSEEASQMDLLDGPEAEHSKEMPRGSFLLLNTSANSKHTILSPWMRSSSEHCRLAVSVHRHLQPSGRYVAQLLPHNEAGREILLVPTPGKHGWTVLQGRIGRPENPFRVALEYISSGNRSLSAVDFFALKNCSEGTSPGSKMALQSSFTCWDGTVLQLGQACDFHRDCAQGEDEGPLCSKLPAGFYCSFEDGFCGWSQGTLSPRWQVKTLKEARFQNHQGHALLLNTTEAPTSDSATVTSTAFPAPLKNSPCELRMSWLIRGILRGNVSLVLVENKTGQEQSRLVWHVATNEGLSLWQWTVLPLLDVADRQV</sequence>
<evidence type="ECO:0000259" key="3">
    <source>
        <dbReference type="PROSITE" id="PS50060"/>
    </source>
</evidence>
<dbReference type="CDD" id="cd00112">
    <property type="entry name" value="LDLa"/>
    <property type="match status" value="1"/>
</dbReference>
<feature type="signal peptide" evidence="2">
    <location>
        <begin position="1"/>
        <end position="18"/>
    </location>
</feature>
<feature type="domain" description="MAM" evidence="3">
    <location>
        <begin position="244"/>
        <end position="407"/>
    </location>
</feature>
<dbReference type="FunFam" id="2.60.120.200:FF:000132">
    <property type="entry name" value="Tyrosine-protein kinase receptor"/>
    <property type="match status" value="1"/>
</dbReference>
<protein>
    <submittedName>
        <fullName evidence="4">ALK receptor tyrosine kinase</fullName>
    </submittedName>
</protein>
<dbReference type="GO" id="GO:0016020">
    <property type="term" value="C:membrane"/>
    <property type="evidence" value="ECO:0007669"/>
    <property type="project" value="InterPro"/>
</dbReference>
<keyword evidence="5" id="KW-1185">Reference proteome</keyword>
<dbReference type="PROSITE" id="PS50060">
    <property type="entry name" value="MAM_2"/>
    <property type="match status" value="2"/>
</dbReference>
<keyword evidence="4" id="KW-0418">Kinase</keyword>
<keyword evidence="2" id="KW-0732">Signal</keyword>
<dbReference type="InterPro" id="IPR013320">
    <property type="entry name" value="ConA-like_dom_sf"/>
</dbReference>
<dbReference type="InterPro" id="IPR036055">
    <property type="entry name" value="LDL_receptor-like_sf"/>
</dbReference>
<evidence type="ECO:0000313" key="4">
    <source>
        <dbReference type="EMBL" id="KAF6428890.1"/>
    </source>
</evidence>
<dbReference type="AlphaFoldDB" id="A0A7J8E0K8"/>
<evidence type="ECO:0000256" key="1">
    <source>
        <dbReference type="ARBA" id="ARBA00023157"/>
    </source>
</evidence>
<accession>A0A7J8E0K8</accession>
<comment type="caution">
    <text evidence="4">The sequence shown here is derived from an EMBL/GenBank/DDBJ whole genome shotgun (WGS) entry which is preliminary data.</text>
</comment>
<dbReference type="InterPro" id="IPR002172">
    <property type="entry name" value="LDrepeatLR_classA_rpt"/>
</dbReference>
<gene>
    <name evidence="4" type="ORF">HJG59_000614</name>
</gene>
<feature type="domain" description="MAM" evidence="3">
    <location>
        <begin position="458"/>
        <end position="585"/>
    </location>
</feature>
<dbReference type="SUPFAM" id="SSF49899">
    <property type="entry name" value="Concanavalin A-like lectins/glucanases"/>
    <property type="match status" value="2"/>
</dbReference>
<dbReference type="SUPFAM" id="SSF57424">
    <property type="entry name" value="LDL receptor-like module"/>
    <property type="match status" value="1"/>
</dbReference>
<dbReference type="Gene3D" id="4.10.400.10">
    <property type="entry name" value="Low-density Lipoprotein Receptor"/>
    <property type="match status" value="1"/>
</dbReference>
<proteinExistence type="predicted"/>
<name>A0A7J8E0K8_MOLMO</name>
<dbReference type="Proteomes" id="UP000550707">
    <property type="component" value="Unassembled WGS sequence"/>
</dbReference>
<keyword evidence="4" id="KW-0808">Transferase</keyword>